<evidence type="ECO:0000313" key="3">
    <source>
        <dbReference type="Proteomes" id="UP001162164"/>
    </source>
</evidence>
<organism evidence="2 3">
    <name type="scientific">Molorchus minor</name>
    <dbReference type="NCBI Taxonomy" id="1323400"/>
    <lineage>
        <taxon>Eukaryota</taxon>
        <taxon>Metazoa</taxon>
        <taxon>Ecdysozoa</taxon>
        <taxon>Arthropoda</taxon>
        <taxon>Hexapoda</taxon>
        <taxon>Insecta</taxon>
        <taxon>Pterygota</taxon>
        <taxon>Neoptera</taxon>
        <taxon>Endopterygota</taxon>
        <taxon>Coleoptera</taxon>
        <taxon>Polyphaga</taxon>
        <taxon>Cucujiformia</taxon>
        <taxon>Chrysomeloidea</taxon>
        <taxon>Cerambycidae</taxon>
        <taxon>Lamiinae</taxon>
        <taxon>Monochamini</taxon>
        <taxon>Molorchus</taxon>
    </lineage>
</organism>
<gene>
    <name evidence="2" type="ORF">NQ317_008283</name>
</gene>
<keyword evidence="3" id="KW-1185">Reference proteome</keyword>
<feature type="compositionally biased region" description="Low complexity" evidence="1">
    <location>
        <begin position="24"/>
        <end position="41"/>
    </location>
</feature>
<dbReference type="Proteomes" id="UP001162164">
    <property type="component" value="Unassembled WGS sequence"/>
</dbReference>
<protein>
    <submittedName>
        <fullName evidence="2">Uncharacterized protein</fullName>
    </submittedName>
</protein>
<feature type="region of interest" description="Disordered" evidence="1">
    <location>
        <begin position="1"/>
        <end position="46"/>
    </location>
</feature>
<proteinExistence type="predicted"/>
<accession>A0ABQ9JDR6</accession>
<feature type="region of interest" description="Disordered" evidence="1">
    <location>
        <begin position="154"/>
        <end position="183"/>
    </location>
</feature>
<reference evidence="2" key="1">
    <citation type="journal article" date="2023" name="Insect Mol. Biol.">
        <title>Genome sequencing provides insights into the evolution of gene families encoding plant cell wall-degrading enzymes in longhorned beetles.</title>
        <authorList>
            <person name="Shin N.R."/>
            <person name="Okamura Y."/>
            <person name="Kirsch R."/>
            <person name="Pauchet Y."/>
        </authorList>
    </citation>
    <scope>NUCLEOTIDE SEQUENCE</scope>
    <source>
        <strain evidence="2">MMC_N1</strain>
    </source>
</reference>
<evidence type="ECO:0000256" key="1">
    <source>
        <dbReference type="SAM" id="MobiDB-lite"/>
    </source>
</evidence>
<sequence length="183" mass="20091">DYIQQSQQQLNELDKQGQIDKNPSSKVGSRSRSHSSPSTESNRFDAVHAVNTPCYVPGGDILPILVRSSDSSMSPSNGDPYNTTIYTVDQMNTPEMCDSACQTRESLFAVQGYSSENSTPSHSAHADSPPAPFSTFGYKKDHRFKAEANIEMAPTKKPSKFEDRGRPYSVQTTKSAPDVIVTH</sequence>
<comment type="caution">
    <text evidence="2">The sequence shown here is derived from an EMBL/GenBank/DDBJ whole genome shotgun (WGS) entry which is preliminary data.</text>
</comment>
<dbReference type="EMBL" id="JAPWTJ010000768">
    <property type="protein sequence ID" value="KAJ8975773.1"/>
    <property type="molecule type" value="Genomic_DNA"/>
</dbReference>
<feature type="non-terminal residue" evidence="2">
    <location>
        <position position="1"/>
    </location>
</feature>
<evidence type="ECO:0000313" key="2">
    <source>
        <dbReference type="EMBL" id="KAJ8975773.1"/>
    </source>
</evidence>
<feature type="compositionally biased region" description="Polar residues" evidence="1">
    <location>
        <begin position="1"/>
        <end position="11"/>
    </location>
</feature>
<name>A0ABQ9JDR6_9CUCU</name>